<protein>
    <submittedName>
        <fullName evidence="1">3-methyladenine DNA glycosylase AlkC</fullName>
    </submittedName>
</protein>
<dbReference type="RefSeq" id="WP_149756267.1">
    <property type="nucleotide sequence ID" value="NZ_FOMS01000007.1"/>
</dbReference>
<evidence type="ECO:0000313" key="2">
    <source>
        <dbReference type="Proteomes" id="UP000325289"/>
    </source>
</evidence>
<dbReference type="AlphaFoldDB" id="A0A1I1YUF9"/>
<accession>A0A1I1YUF9</accession>
<evidence type="ECO:0000313" key="1">
    <source>
        <dbReference type="EMBL" id="SFE21793.1"/>
    </source>
</evidence>
<gene>
    <name evidence="1" type="ORF">SAMN04515678_107157</name>
</gene>
<dbReference type="OrthoDB" id="9797162at2"/>
<dbReference type="Proteomes" id="UP000325289">
    <property type="component" value="Unassembled WGS sequence"/>
</dbReference>
<keyword evidence="2" id="KW-1185">Reference proteome</keyword>
<proteinExistence type="predicted"/>
<sequence>MARGPDGQGGGAGFSLSDQLFNAGSIADLARDFAVLPGFDAARFEVEALTELEGRTLLQRLDWLASCAEAQLPRDFPAMADALETAMPPPLDPALSDDDFGRFIHAVPGILAVRHGLENHRERALDLLHAATQRFSMEFYIRPFLDRWPEETLARLGTWAEDDNYHVRRLVSEGTRPMLPWAGRIALDPLRPLPLLDRLHADRTRYVTRSVANHLNDISKIAPEAVTGRLRDWAASGRQAPREMDWITRHALRTAVKRGEPEALRLLGFDPDAALCVDVTVPERVAIGEVLDIGVSIAAEAEARVLVDYRVVFHRPGGRTGQKVFKLGQGRAAPGAPLVLVKAHRIKAAASTFRWHPGPHRIVVQVNGRDRAEAGFEVI</sequence>
<name>A0A1I1YUF9_9RHOB</name>
<dbReference type="Gene3D" id="1.25.40.290">
    <property type="entry name" value="ARM repeat domains"/>
    <property type="match status" value="1"/>
</dbReference>
<dbReference type="EMBL" id="FOMS01000007">
    <property type="protein sequence ID" value="SFE21793.1"/>
    <property type="molecule type" value="Genomic_DNA"/>
</dbReference>
<dbReference type="InterPro" id="IPR016024">
    <property type="entry name" value="ARM-type_fold"/>
</dbReference>
<dbReference type="SUPFAM" id="SSF48371">
    <property type="entry name" value="ARM repeat"/>
    <property type="match status" value="1"/>
</dbReference>
<organism evidence="1 2">
    <name type="scientific">Roseivivax sediminis</name>
    <dbReference type="NCBI Taxonomy" id="936889"/>
    <lineage>
        <taxon>Bacteria</taxon>
        <taxon>Pseudomonadati</taxon>
        <taxon>Pseudomonadota</taxon>
        <taxon>Alphaproteobacteria</taxon>
        <taxon>Rhodobacterales</taxon>
        <taxon>Roseobacteraceae</taxon>
        <taxon>Roseivivax</taxon>
    </lineage>
</organism>
<reference evidence="1 2" key="1">
    <citation type="submission" date="2016-10" db="EMBL/GenBank/DDBJ databases">
        <authorList>
            <person name="Varghese N."/>
            <person name="Submissions S."/>
        </authorList>
    </citation>
    <scope>NUCLEOTIDE SEQUENCE [LARGE SCALE GENOMIC DNA]</scope>
    <source>
        <strain evidence="2">YIM D21,KCTC 23444,ACCC 10710</strain>
    </source>
</reference>